<dbReference type="OrthoDB" id="3533156at2"/>
<dbReference type="PANTHER" id="PTHR43792:SF16">
    <property type="entry name" value="N-ACETYLTRANSFERASE DOMAIN-CONTAINING PROTEIN"/>
    <property type="match status" value="1"/>
</dbReference>
<dbReference type="EMBL" id="STGY01000079">
    <property type="protein sequence ID" value="THV34659.1"/>
    <property type="molecule type" value="Genomic_DNA"/>
</dbReference>
<proteinExistence type="predicted"/>
<name>A0A4S8Q257_9ACTN</name>
<dbReference type="InterPro" id="IPR016181">
    <property type="entry name" value="Acyl_CoA_acyltransferase"/>
</dbReference>
<reference evidence="2 3" key="2">
    <citation type="submission" date="2019-05" db="EMBL/GenBank/DDBJ databases">
        <title>Glycomyces buryatensis sp. nov.</title>
        <authorList>
            <person name="Nikitina E."/>
        </authorList>
    </citation>
    <scope>NUCLEOTIDE SEQUENCE [LARGE SCALE GENOMIC DNA]</scope>
    <source>
        <strain evidence="2 3">18</strain>
    </source>
</reference>
<keyword evidence="3" id="KW-1185">Reference proteome</keyword>
<evidence type="ECO:0000313" key="2">
    <source>
        <dbReference type="EMBL" id="THV34659.1"/>
    </source>
</evidence>
<reference evidence="3" key="1">
    <citation type="submission" date="2019-04" db="EMBL/GenBank/DDBJ databases">
        <title>Nocardioides xinjiangensis sp. nov.</title>
        <authorList>
            <person name="Liu S."/>
        </authorList>
    </citation>
    <scope>NUCLEOTIDE SEQUENCE [LARGE SCALE GENOMIC DNA]</scope>
    <source>
        <strain evidence="3">18</strain>
    </source>
</reference>
<gene>
    <name evidence="2" type="ORF">FAB82_24110</name>
</gene>
<evidence type="ECO:0000259" key="1">
    <source>
        <dbReference type="PROSITE" id="PS51186"/>
    </source>
</evidence>
<dbReference type="SUPFAM" id="SSF55729">
    <property type="entry name" value="Acyl-CoA N-acyltransferases (Nat)"/>
    <property type="match status" value="1"/>
</dbReference>
<dbReference type="Proteomes" id="UP000308760">
    <property type="component" value="Unassembled WGS sequence"/>
</dbReference>
<feature type="domain" description="N-acetyltransferase" evidence="1">
    <location>
        <begin position="7"/>
        <end position="173"/>
    </location>
</feature>
<dbReference type="Gene3D" id="3.40.630.30">
    <property type="match status" value="1"/>
</dbReference>
<sequence length="183" mass="20769">MLTTERMRLRHLRSADLDLLDELNHDPDVMRYIDWQPPSREALAAEIAELLAVSENHPGHGRFIAEDHNGVFLGWFGLILLADGPSAPSLGYRLRPAHWGRGLASEGGRALVDHAFNSLGAERVTADTMFVNAASRRVMEKCGLRYRRTFHQRFDNPLPGTEHGEVWYEVTRDEWARSDPRDG</sequence>
<dbReference type="AlphaFoldDB" id="A0A4S8Q257"/>
<dbReference type="InterPro" id="IPR000182">
    <property type="entry name" value="GNAT_dom"/>
</dbReference>
<protein>
    <submittedName>
        <fullName evidence="2">GNAT family N-acetyltransferase</fullName>
    </submittedName>
</protein>
<evidence type="ECO:0000313" key="3">
    <source>
        <dbReference type="Proteomes" id="UP000308760"/>
    </source>
</evidence>
<keyword evidence="2" id="KW-0808">Transferase</keyword>
<dbReference type="GO" id="GO:0016747">
    <property type="term" value="F:acyltransferase activity, transferring groups other than amino-acyl groups"/>
    <property type="evidence" value="ECO:0007669"/>
    <property type="project" value="InterPro"/>
</dbReference>
<dbReference type="InterPro" id="IPR051531">
    <property type="entry name" value="N-acetyltransferase"/>
</dbReference>
<organism evidence="2 3">
    <name type="scientific">Glycomyces buryatensis</name>
    <dbReference type="NCBI Taxonomy" id="2570927"/>
    <lineage>
        <taxon>Bacteria</taxon>
        <taxon>Bacillati</taxon>
        <taxon>Actinomycetota</taxon>
        <taxon>Actinomycetes</taxon>
        <taxon>Glycomycetales</taxon>
        <taxon>Glycomycetaceae</taxon>
        <taxon>Glycomyces</taxon>
    </lineage>
</organism>
<accession>A0A4S8Q257</accession>
<dbReference type="PROSITE" id="PS51186">
    <property type="entry name" value="GNAT"/>
    <property type="match status" value="1"/>
</dbReference>
<comment type="caution">
    <text evidence="2">The sequence shown here is derived from an EMBL/GenBank/DDBJ whole genome shotgun (WGS) entry which is preliminary data.</text>
</comment>
<dbReference type="PANTHER" id="PTHR43792">
    <property type="entry name" value="GNAT FAMILY, PUTATIVE (AFU_ORTHOLOGUE AFUA_3G00765)-RELATED-RELATED"/>
    <property type="match status" value="1"/>
</dbReference>
<dbReference type="Pfam" id="PF13302">
    <property type="entry name" value="Acetyltransf_3"/>
    <property type="match status" value="1"/>
</dbReference>